<dbReference type="OrthoDB" id="6263428at2"/>
<keyword evidence="3" id="KW-1185">Reference proteome</keyword>
<organism evidence="2 3">
    <name type="scientific">Photobacterium jeanii</name>
    <dbReference type="NCBI Taxonomy" id="858640"/>
    <lineage>
        <taxon>Bacteria</taxon>
        <taxon>Pseudomonadati</taxon>
        <taxon>Pseudomonadota</taxon>
        <taxon>Gammaproteobacteria</taxon>
        <taxon>Vibrionales</taxon>
        <taxon>Vibrionaceae</taxon>
        <taxon>Photobacterium</taxon>
    </lineage>
</organism>
<protein>
    <submittedName>
        <fullName evidence="2">Uncharacterized protein</fullName>
    </submittedName>
</protein>
<gene>
    <name evidence="2" type="ORF">A3K86_09825</name>
</gene>
<sequence>MSNQLKRVNYSIYLDLVNSQSDRFAVGVIQKWVDERKQLVENPSDAMALHSSLHMHKTIYLAGMYMYLLSPVLSQKLVDNLGRDTIDVDTLRRQLEVCGFQFEAQPSSEANALPEQLATQLSAEIAQHLASQRVPVDLSSVNQGLAQLQQAVSALAQAEAPAMPTALDLSESSLMSLTQTMQAQGQPLQAQLMQLEARMAEQGCSSAQATELMQTLVEQQNQALAEQTQHLEEIKALLVEQQQALQQTPQPAEAVQSEQTSKELAELKAMLKAQSQMIRNLSLGSAAPASAAEQPESDEAALSQRIASVQKVKKKGLF</sequence>
<accession>A0A178KJ52</accession>
<reference evidence="2 3" key="1">
    <citation type="submission" date="2016-03" db="EMBL/GenBank/DDBJ databases">
        <title>Photobacterium proteolyticum sp. nov. a protease producing bacterium isolated from ocean sediments of Laizhou Bay.</title>
        <authorList>
            <person name="Li Y."/>
        </authorList>
    </citation>
    <scope>NUCLEOTIDE SEQUENCE [LARGE SCALE GENOMIC DNA]</scope>
    <source>
        <strain evidence="2 3">R-40508</strain>
    </source>
</reference>
<dbReference type="STRING" id="858640.A3K86_09825"/>
<comment type="caution">
    <text evidence="2">The sequence shown here is derived from an EMBL/GenBank/DDBJ whole genome shotgun (WGS) entry which is preliminary data.</text>
</comment>
<dbReference type="AlphaFoldDB" id="A0A178KJ52"/>
<dbReference type="RefSeq" id="WP_068330727.1">
    <property type="nucleotide sequence ID" value="NZ_LVHF01000017.1"/>
</dbReference>
<evidence type="ECO:0000313" key="3">
    <source>
        <dbReference type="Proteomes" id="UP000078503"/>
    </source>
</evidence>
<proteinExistence type="predicted"/>
<dbReference type="EMBL" id="LVHF01000017">
    <property type="protein sequence ID" value="OAN16734.1"/>
    <property type="molecule type" value="Genomic_DNA"/>
</dbReference>
<feature type="coiled-coil region" evidence="1">
    <location>
        <begin position="217"/>
        <end position="277"/>
    </location>
</feature>
<evidence type="ECO:0000313" key="2">
    <source>
        <dbReference type="EMBL" id="OAN16734.1"/>
    </source>
</evidence>
<keyword evidence="1" id="KW-0175">Coiled coil</keyword>
<name>A0A178KJ52_9GAMM</name>
<evidence type="ECO:0000256" key="1">
    <source>
        <dbReference type="SAM" id="Coils"/>
    </source>
</evidence>
<dbReference type="Proteomes" id="UP000078503">
    <property type="component" value="Unassembled WGS sequence"/>
</dbReference>